<dbReference type="GO" id="GO:0016020">
    <property type="term" value="C:membrane"/>
    <property type="evidence" value="ECO:0007669"/>
    <property type="project" value="UniProtKB-SubCell"/>
</dbReference>
<dbReference type="InterPro" id="IPR050382">
    <property type="entry name" value="MFS_Na/Anion_cotransporter"/>
</dbReference>
<organism evidence="9">
    <name type="scientific">Oppiella nova</name>
    <dbReference type="NCBI Taxonomy" id="334625"/>
    <lineage>
        <taxon>Eukaryota</taxon>
        <taxon>Metazoa</taxon>
        <taxon>Ecdysozoa</taxon>
        <taxon>Arthropoda</taxon>
        <taxon>Chelicerata</taxon>
        <taxon>Arachnida</taxon>
        <taxon>Acari</taxon>
        <taxon>Acariformes</taxon>
        <taxon>Sarcoptiformes</taxon>
        <taxon>Oribatida</taxon>
        <taxon>Brachypylina</taxon>
        <taxon>Oppioidea</taxon>
        <taxon>Oppiidae</taxon>
        <taxon>Oppiella</taxon>
    </lineage>
</organism>
<evidence type="ECO:0000313" key="10">
    <source>
        <dbReference type="Proteomes" id="UP000728032"/>
    </source>
</evidence>
<dbReference type="OrthoDB" id="2985014at2759"/>
<sequence length="248" mass="27113">AWMFVVYDTPAQHPRISDSELQLIMDNINVSFLNAEKARKKIIPWKAILLSLPMWAIAVAKFCGAWGNLMLMSKLPTYLESVLHMSIEMIANGLTNGIITAVVYVALSVSLTSFGFISDWIGQKRLINDTLSRKIFETIALGGPAVCLALIPLVKCDLTLVIVLLVIAMIIFGLNAGGDKPVVVDIAPDHSGTIYGITNAIASLPGILAPLYVGYFLEGSYGSLKQWNIVFYSSAGFYIFGLVFFIIF</sequence>
<evidence type="ECO:0000256" key="2">
    <source>
        <dbReference type="ARBA" id="ARBA00022448"/>
    </source>
</evidence>
<evidence type="ECO:0000256" key="4">
    <source>
        <dbReference type="ARBA" id="ARBA00022847"/>
    </source>
</evidence>
<dbReference type="AlphaFoldDB" id="A0A7R9MLZ2"/>
<evidence type="ECO:0000256" key="5">
    <source>
        <dbReference type="ARBA" id="ARBA00022989"/>
    </source>
</evidence>
<feature type="non-terminal residue" evidence="9">
    <location>
        <position position="248"/>
    </location>
</feature>
<keyword evidence="10" id="KW-1185">Reference proteome</keyword>
<feature type="non-terminal residue" evidence="9">
    <location>
        <position position="1"/>
    </location>
</feature>
<evidence type="ECO:0000256" key="3">
    <source>
        <dbReference type="ARBA" id="ARBA00022692"/>
    </source>
</evidence>
<keyword evidence="6 7" id="KW-0472">Membrane</keyword>
<name>A0A7R9MLZ2_9ACAR</name>
<keyword evidence="3 7" id="KW-0812">Transmembrane</keyword>
<dbReference type="InterPro" id="IPR011701">
    <property type="entry name" value="MFS"/>
</dbReference>
<keyword evidence="5 7" id="KW-1133">Transmembrane helix</keyword>
<dbReference type="PROSITE" id="PS50850">
    <property type="entry name" value="MFS"/>
    <property type="match status" value="1"/>
</dbReference>
<dbReference type="FunFam" id="1.20.1250.20:FF:000003">
    <property type="entry name" value="Solute carrier family 17 member 3"/>
    <property type="match status" value="1"/>
</dbReference>
<evidence type="ECO:0000259" key="8">
    <source>
        <dbReference type="PROSITE" id="PS50850"/>
    </source>
</evidence>
<dbReference type="InterPro" id="IPR036259">
    <property type="entry name" value="MFS_trans_sf"/>
</dbReference>
<dbReference type="Proteomes" id="UP000728032">
    <property type="component" value="Unassembled WGS sequence"/>
</dbReference>
<accession>A0A7R9MLZ2</accession>
<protein>
    <recommendedName>
        <fullName evidence="8">Major facilitator superfamily (MFS) profile domain-containing protein</fullName>
    </recommendedName>
</protein>
<dbReference type="EMBL" id="OC942029">
    <property type="protein sequence ID" value="CAD7662305.1"/>
    <property type="molecule type" value="Genomic_DNA"/>
</dbReference>
<evidence type="ECO:0000256" key="6">
    <source>
        <dbReference type="ARBA" id="ARBA00023136"/>
    </source>
</evidence>
<comment type="subcellular location">
    <subcellularLocation>
        <location evidence="1">Membrane</location>
        <topology evidence="1">Multi-pass membrane protein</topology>
    </subcellularLocation>
</comment>
<evidence type="ECO:0000313" key="9">
    <source>
        <dbReference type="EMBL" id="CAD7662305.1"/>
    </source>
</evidence>
<dbReference type="GO" id="GO:0015293">
    <property type="term" value="F:symporter activity"/>
    <property type="evidence" value="ECO:0007669"/>
    <property type="project" value="UniProtKB-KW"/>
</dbReference>
<gene>
    <name evidence="9" type="ORF">ONB1V03_LOCUS18865</name>
</gene>
<keyword evidence="4" id="KW-0769">Symport</keyword>
<feature type="transmembrane region" description="Helical" evidence="7">
    <location>
        <begin position="135"/>
        <end position="154"/>
    </location>
</feature>
<feature type="transmembrane region" description="Helical" evidence="7">
    <location>
        <begin position="160"/>
        <end position="177"/>
    </location>
</feature>
<keyword evidence="2" id="KW-0813">Transport</keyword>
<dbReference type="SUPFAM" id="SSF103473">
    <property type="entry name" value="MFS general substrate transporter"/>
    <property type="match status" value="1"/>
</dbReference>
<dbReference type="GO" id="GO:0006820">
    <property type="term" value="P:monoatomic anion transport"/>
    <property type="evidence" value="ECO:0007669"/>
    <property type="project" value="TreeGrafter"/>
</dbReference>
<feature type="domain" description="Major facilitator superfamily (MFS) profile" evidence="8">
    <location>
        <begin position="53"/>
        <end position="248"/>
    </location>
</feature>
<feature type="transmembrane region" description="Helical" evidence="7">
    <location>
        <begin position="197"/>
        <end position="217"/>
    </location>
</feature>
<dbReference type="PANTHER" id="PTHR11662:SF399">
    <property type="entry name" value="FI19708P1-RELATED"/>
    <property type="match status" value="1"/>
</dbReference>
<feature type="transmembrane region" description="Helical" evidence="7">
    <location>
        <begin position="89"/>
        <end position="114"/>
    </location>
</feature>
<evidence type="ECO:0000256" key="7">
    <source>
        <dbReference type="SAM" id="Phobius"/>
    </source>
</evidence>
<feature type="transmembrane region" description="Helical" evidence="7">
    <location>
        <begin position="229"/>
        <end position="247"/>
    </location>
</feature>
<reference evidence="9" key="1">
    <citation type="submission" date="2020-11" db="EMBL/GenBank/DDBJ databases">
        <authorList>
            <person name="Tran Van P."/>
        </authorList>
    </citation>
    <scope>NUCLEOTIDE SEQUENCE</scope>
</reference>
<evidence type="ECO:0000256" key="1">
    <source>
        <dbReference type="ARBA" id="ARBA00004141"/>
    </source>
</evidence>
<dbReference type="PANTHER" id="PTHR11662">
    <property type="entry name" value="SOLUTE CARRIER FAMILY 17"/>
    <property type="match status" value="1"/>
</dbReference>
<dbReference type="Pfam" id="PF07690">
    <property type="entry name" value="MFS_1"/>
    <property type="match status" value="1"/>
</dbReference>
<proteinExistence type="predicted"/>
<dbReference type="EMBL" id="CAJPVJ010027204">
    <property type="protein sequence ID" value="CAG2179441.1"/>
    <property type="molecule type" value="Genomic_DNA"/>
</dbReference>
<feature type="transmembrane region" description="Helical" evidence="7">
    <location>
        <begin position="47"/>
        <end position="69"/>
    </location>
</feature>
<dbReference type="Gene3D" id="1.20.1250.20">
    <property type="entry name" value="MFS general substrate transporter like domains"/>
    <property type="match status" value="1"/>
</dbReference>
<dbReference type="InterPro" id="IPR020846">
    <property type="entry name" value="MFS_dom"/>
</dbReference>